<dbReference type="AlphaFoldDB" id="A0A9D1IQT0"/>
<evidence type="ECO:0000313" key="2">
    <source>
        <dbReference type="EMBL" id="HIU40259.1"/>
    </source>
</evidence>
<evidence type="ECO:0000313" key="3">
    <source>
        <dbReference type="Proteomes" id="UP000824074"/>
    </source>
</evidence>
<dbReference type="EMBL" id="DVMT01000030">
    <property type="protein sequence ID" value="HIU40259.1"/>
    <property type="molecule type" value="Genomic_DNA"/>
</dbReference>
<evidence type="ECO:0000259" key="1">
    <source>
        <dbReference type="Pfam" id="PF13192"/>
    </source>
</evidence>
<dbReference type="Proteomes" id="UP000824074">
    <property type="component" value="Unassembled WGS sequence"/>
</dbReference>
<name>A0A9D1IQT0_9FIRM</name>
<dbReference type="Pfam" id="PF13192">
    <property type="entry name" value="Thioredoxin_3"/>
    <property type="match status" value="1"/>
</dbReference>
<accession>A0A9D1IQT0</accession>
<protein>
    <submittedName>
        <fullName evidence="2">Thioredoxin family protein</fullName>
    </submittedName>
</protein>
<reference evidence="2" key="1">
    <citation type="submission" date="2020-10" db="EMBL/GenBank/DDBJ databases">
        <authorList>
            <person name="Gilroy R."/>
        </authorList>
    </citation>
    <scope>NUCLEOTIDE SEQUENCE</scope>
    <source>
        <strain evidence="2">CHK193-30670</strain>
    </source>
</reference>
<comment type="caution">
    <text evidence="2">The sequence shown here is derived from an EMBL/GenBank/DDBJ whole genome shotgun (WGS) entry which is preliminary data.</text>
</comment>
<organism evidence="2 3">
    <name type="scientific">Candidatus Aphodocola excrementigallinarum</name>
    <dbReference type="NCBI Taxonomy" id="2840670"/>
    <lineage>
        <taxon>Bacteria</taxon>
        <taxon>Bacillati</taxon>
        <taxon>Bacillota</taxon>
        <taxon>Bacilli</taxon>
        <taxon>Candidatus Aphodocola</taxon>
    </lineage>
</organism>
<dbReference type="InterPro" id="IPR012336">
    <property type="entry name" value="Thioredoxin-like_fold"/>
</dbReference>
<dbReference type="Gene3D" id="3.40.30.10">
    <property type="entry name" value="Glutaredoxin"/>
    <property type="match status" value="1"/>
</dbReference>
<reference evidence="2" key="2">
    <citation type="journal article" date="2021" name="PeerJ">
        <title>Extensive microbial diversity within the chicken gut microbiome revealed by metagenomics and culture.</title>
        <authorList>
            <person name="Gilroy R."/>
            <person name="Ravi A."/>
            <person name="Getino M."/>
            <person name="Pursley I."/>
            <person name="Horton D.L."/>
            <person name="Alikhan N.F."/>
            <person name="Baker D."/>
            <person name="Gharbi K."/>
            <person name="Hall N."/>
            <person name="Watson M."/>
            <person name="Adriaenssens E.M."/>
            <person name="Foster-Nyarko E."/>
            <person name="Jarju S."/>
            <person name="Secka A."/>
            <person name="Antonio M."/>
            <person name="Oren A."/>
            <person name="Chaudhuri R.R."/>
            <person name="La Ragione R."/>
            <person name="Hildebrand F."/>
            <person name="Pallen M.J."/>
        </authorList>
    </citation>
    <scope>NUCLEOTIDE SEQUENCE</scope>
    <source>
        <strain evidence="2">CHK193-30670</strain>
    </source>
</reference>
<feature type="domain" description="Thioredoxin-like fold" evidence="1">
    <location>
        <begin position="20"/>
        <end position="53"/>
    </location>
</feature>
<sequence>MVERATEEIDAPVEIELEEKNKSVKNIPALIINGNLISEGKVLTVREITKFIKNEVNC</sequence>
<gene>
    <name evidence="2" type="ORF">IAB68_03040</name>
</gene>
<proteinExistence type="predicted"/>